<evidence type="ECO:0000256" key="1">
    <source>
        <dbReference type="ARBA" id="ARBA00009477"/>
    </source>
</evidence>
<keyword evidence="3" id="KW-0732">Signal</keyword>
<name>A0A4U8Z6V7_METTU</name>
<keyword evidence="7" id="KW-0614">Plasmid</keyword>
<evidence type="ECO:0000256" key="3">
    <source>
        <dbReference type="SAM" id="SignalP"/>
    </source>
</evidence>
<protein>
    <submittedName>
        <fullName evidence="7">RND family efflux transporter, MFP subunit</fullName>
    </submittedName>
</protein>
<dbReference type="SUPFAM" id="SSF111369">
    <property type="entry name" value="HlyD-like secretion proteins"/>
    <property type="match status" value="1"/>
</dbReference>
<dbReference type="InterPro" id="IPR058792">
    <property type="entry name" value="Beta-barrel_RND_2"/>
</dbReference>
<organism evidence="7 8">
    <name type="scientific">Methylocella tundrae</name>
    <dbReference type="NCBI Taxonomy" id="227605"/>
    <lineage>
        <taxon>Bacteria</taxon>
        <taxon>Pseudomonadati</taxon>
        <taxon>Pseudomonadota</taxon>
        <taxon>Alphaproteobacteria</taxon>
        <taxon>Hyphomicrobiales</taxon>
        <taxon>Beijerinckiaceae</taxon>
        <taxon>Methylocella</taxon>
    </lineage>
</organism>
<evidence type="ECO:0000259" key="6">
    <source>
        <dbReference type="Pfam" id="PF25967"/>
    </source>
</evidence>
<dbReference type="Gene3D" id="1.10.287.470">
    <property type="entry name" value="Helix hairpin bin"/>
    <property type="match status" value="1"/>
</dbReference>
<dbReference type="EMBL" id="LR536451">
    <property type="protein sequence ID" value="VFU16500.1"/>
    <property type="molecule type" value="Genomic_DNA"/>
</dbReference>
<reference evidence="7 8" key="1">
    <citation type="submission" date="2019-03" db="EMBL/GenBank/DDBJ databases">
        <authorList>
            <person name="Kox A.R. M."/>
        </authorList>
    </citation>
    <scope>NUCLEOTIDE SEQUENCE [LARGE SCALE GENOMIC DNA]</scope>
    <source>
        <strain evidence="7">MTUNDRAET4 annotated genome</strain>
        <plasmid evidence="8">2</plasmid>
    </source>
</reference>
<dbReference type="InterPro" id="IPR058624">
    <property type="entry name" value="MdtA-like_HH"/>
</dbReference>
<dbReference type="Pfam" id="PF25967">
    <property type="entry name" value="RND-MFP_C"/>
    <property type="match status" value="1"/>
</dbReference>
<proteinExistence type="inferred from homology"/>
<dbReference type="NCBIfam" id="TIGR01730">
    <property type="entry name" value="RND_mfp"/>
    <property type="match status" value="1"/>
</dbReference>
<dbReference type="PANTHER" id="PTHR30469">
    <property type="entry name" value="MULTIDRUG RESISTANCE PROTEIN MDTA"/>
    <property type="match status" value="1"/>
</dbReference>
<dbReference type="InterPro" id="IPR006143">
    <property type="entry name" value="RND_pump_MFP"/>
</dbReference>
<dbReference type="GO" id="GO:0015562">
    <property type="term" value="F:efflux transmembrane transporter activity"/>
    <property type="evidence" value="ECO:0007669"/>
    <property type="project" value="TreeGrafter"/>
</dbReference>
<evidence type="ECO:0000259" key="5">
    <source>
        <dbReference type="Pfam" id="PF25954"/>
    </source>
</evidence>
<dbReference type="AlphaFoldDB" id="A0A4U8Z6V7"/>
<dbReference type="Pfam" id="PF25954">
    <property type="entry name" value="Beta-barrel_RND_2"/>
    <property type="match status" value="1"/>
</dbReference>
<dbReference type="GO" id="GO:1990281">
    <property type="term" value="C:efflux pump complex"/>
    <property type="evidence" value="ECO:0007669"/>
    <property type="project" value="TreeGrafter"/>
</dbReference>
<accession>A0A4U8Z6V7</accession>
<feature type="domain" description="Multidrug resistance protein MdtA-like alpha-helical hairpin" evidence="4">
    <location>
        <begin position="109"/>
        <end position="178"/>
    </location>
</feature>
<evidence type="ECO:0000313" key="7">
    <source>
        <dbReference type="EMBL" id="VFU16500.1"/>
    </source>
</evidence>
<dbReference type="Gene3D" id="2.40.420.20">
    <property type="match status" value="1"/>
</dbReference>
<dbReference type="Pfam" id="PF25876">
    <property type="entry name" value="HH_MFP_RND"/>
    <property type="match status" value="1"/>
</dbReference>
<geneLocation type="plasmid" evidence="7 8">
    <name>2</name>
</geneLocation>
<dbReference type="Proteomes" id="UP000294360">
    <property type="component" value="Plasmid 2"/>
</dbReference>
<dbReference type="Gene3D" id="2.40.50.100">
    <property type="match status" value="1"/>
</dbReference>
<sequence>MARTISPKTRRGLAFALLASPAFALLLAGCKQEREAKAPEPRPVRTVTVEKSEVGETVVLTGQILAENEASLAFRIGGRIIERLAGVGDHVEPDQVLAKLDPQNEINALRSAQAALSAAQGQLVQARNTFDRQNTLLQRGFTTKVLFDQAEQGLRTAQSQVDDAHAQLHIAEDRVSYTELKANVTGSITARGAESGEVVQPGQMIFQVARQDGRDAVFDVPAQVIRSAPPNPKVIVTLTDDPSVTAQGRVRQVDPQADPVTRTFRVRVSLIDTPPAMRLGATVTGRMQLESAPGISIPASALTNSDRQPAVWIVDPSNLTVSLRNVDVQRFDPGSVVVSQGLEGGEIVVTAGVQALHPGQKIRLLGSAS</sequence>
<gene>
    <name evidence="7" type="ORF">MTUNDRAET4_0155</name>
</gene>
<dbReference type="InterPro" id="IPR058627">
    <property type="entry name" value="MdtA-like_C"/>
</dbReference>
<dbReference type="PROSITE" id="PS51257">
    <property type="entry name" value="PROKAR_LIPOPROTEIN"/>
    <property type="match status" value="1"/>
</dbReference>
<feature type="chain" id="PRO_5020204586" evidence="3">
    <location>
        <begin position="25"/>
        <end position="369"/>
    </location>
</feature>
<keyword evidence="2" id="KW-0175">Coiled coil</keyword>
<dbReference type="Gene3D" id="2.40.30.170">
    <property type="match status" value="1"/>
</dbReference>
<dbReference type="PANTHER" id="PTHR30469:SF38">
    <property type="entry name" value="HLYD FAMILY SECRETION PROTEIN"/>
    <property type="match status" value="1"/>
</dbReference>
<evidence type="ECO:0000259" key="4">
    <source>
        <dbReference type="Pfam" id="PF25876"/>
    </source>
</evidence>
<dbReference type="KEGG" id="mtun:MTUNDRAET4_0155.1"/>
<feature type="domain" description="Multidrug resistance protein MdtA-like C-terminal permuted SH3" evidence="6">
    <location>
        <begin position="295"/>
        <end position="354"/>
    </location>
</feature>
<feature type="domain" description="CusB-like beta-barrel" evidence="5">
    <location>
        <begin position="218"/>
        <end position="288"/>
    </location>
</feature>
<feature type="coiled-coil region" evidence="2">
    <location>
        <begin position="109"/>
        <end position="174"/>
    </location>
</feature>
<evidence type="ECO:0000256" key="2">
    <source>
        <dbReference type="SAM" id="Coils"/>
    </source>
</evidence>
<comment type="similarity">
    <text evidence="1">Belongs to the membrane fusion protein (MFP) (TC 8.A.1) family.</text>
</comment>
<feature type="signal peptide" evidence="3">
    <location>
        <begin position="1"/>
        <end position="24"/>
    </location>
</feature>
<evidence type="ECO:0000313" key="8">
    <source>
        <dbReference type="Proteomes" id="UP000294360"/>
    </source>
</evidence>